<dbReference type="SUPFAM" id="SSF88713">
    <property type="entry name" value="Glycoside hydrolase/deacetylase"/>
    <property type="match status" value="1"/>
</dbReference>
<dbReference type="InterPro" id="IPR050248">
    <property type="entry name" value="Polysacc_deacetylase_ArnD"/>
</dbReference>
<keyword evidence="1" id="KW-0479">Metal-binding</keyword>
<reference evidence="6" key="1">
    <citation type="submission" date="2023-07" db="EMBL/GenBank/DDBJ databases">
        <title>30 novel species of actinomycetes from the DSMZ collection.</title>
        <authorList>
            <person name="Nouioui I."/>
        </authorList>
    </citation>
    <scope>NUCLEOTIDE SEQUENCE [LARGE SCALE GENOMIC DNA]</scope>
    <source>
        <strain evidence="6">DSM 46792</strain>
    </source>
</reference>
<dbReference type="Pfam" id="PF01522">
    <property type="entry name" value="Polysacc_deac_1"/>
    <property type="match status" value="1"/>
</dbReference>
<protein>
    <submittedName>
        <fullName evidence="5">Polysaccharide deacetylase family protein</fullName>
    </submittedName>
</protein>
<feature type="signal peptide" evidence="3">
    <location>
        <begin position="1"/>
        <end position="35"/>
    </location>
</feature>
<evidence type="ECO:0000313" key="5">
    <source>
        <dbReference type="EMBL" id="MDT0276372.1"/>
    </source>
</evidence>
<dbReference type="CDD" id="cd10917">
    <property type="entry name" value="CE4_NodB_like_6s_7s"/>
    <property type="match status" value="1"/>
</dbReference>
<keyword evidence="6" id="KW-1185">Reference proteome</keyword>
<dbReference type="Pfam" id="PF08310">
    <property type="entry name" value="LGFP"/>
    <property type="match status" value="4"/>
</dbReference>
<dbReference type="Proteomes" id="UP001183222">
    <property type="component" value="Unassembled WGS sequence"/>
</dbReference>
<dbReference type="RefSeq" id="WP_311345190.1">
    <property type="nucleotide sequence ID" value="NZ_JAVREI010000006.1"/>
</dbReference>
<feature type="domain" description="NodB homology" evidence="4">
    <location>
        <begin position="56"/>
        <end position="245"/>
    </location>
</feature>
<keyword evidence="2" id="KW-0378">Hydrolase</keyword>
<dbReference type="Gene3D" id="3.20.20.370">
    <property type="entry name" value="Glycoside hydrolase/deacetylase"/>
    <property type="match status" value="1"/>
</dbReference>
<dbReference type="EMBL" id="JAVREI010000006">
    <property type="protein sequence ID" value="MDT0276372.1"/>
    <property type="molecule type" value="Genomic_DNA"/>
</dbReference>
<dbReference type="PANTHER" id="PTHR10587:SF133">
    <property type="entry name" value="CHITIN DEACETYLASE 1-RELATED"/>
    <property type="match status" value="1"/>
</dbReference>
<dbReference type="InterPro" id="IPR002509">
    <property type="entry name" value="NODB_dom"/>
</dbReference>
<dbReference type="InterPro" id="IPR011330">
    <property type="entry name" value="Glyco_hydro/deAcase_b/a-brl"/>
</dbReference>
<dbReference type="PANTHER" id="PTHR10587">
    <property type="entry name" value="GLYCOSYL TRANSFERASE-RELATED"/>
    <property type="match status" value="1"/>
</dbReference>
<keyword evidence="3" id="KW-0732">Signal</keyword>
<evidence type="ECO:0000256" key="2">
    <source>
        <dbReference type="ARBA" id="ARBA00022801"/>
    </source>
</evidence>
<name>A0ABU2K854_9ACTN</name>
<feature type="chain" id="PRO_5046825268" evidence="3">
    <location>
        <begin position="36"/>
        <end position="470"/>
    </location>
</feature>
<dbReference type="PROSITE" id="PS51677">
    <property type="entry name" value="NODB"/>
    <property type="match status" value="1"/>
</dbReference>
<evidence type="ECO:0000313" key="6">
    <source>
        <dbReference type="Proteomes" id="UP001183222"/>
    </source>
</evidence>
<dbReference type="InterPro" id="IPR013207">
    <property type="entry name" value="LGFP"/>
</dbReference>
<evidence type="ECO:0000259" key="4">
    <source>
        <dbReference type="PROSITE" id="PS51677"/>
    </source>
</evidence>
<proteinExistence type="predicted"/>
<sequence>MRTWSTRYVPRVAALVALLVAALLSGVLTAPPAQATNDCPPPIRQVLNQTPPTHARNVALTFDDGPSPRWTPQVLDILAARGIHATFFVVGRRVAENPQLLRRIVAEGHTVANHSDTHADLDTLSREAQAREMDRASEAIYAAAGVRPCFFRGPGGSHQSTSVKELAWARGMTIADWSNDPRDWAAPASPSPSYQDTIVQRSTNPVYAHPIVLLHDGPPGNYRQNTVDALNRIIDSYASRGYAFTDPAGRAFTNSRIQMHYNALGGPAGILGRPVTDERRTPDGRGAFTYYENGAIYWSPRTSAHAVRGAILGTWSALGWERSAVGYPTTDELPTPRKPGAFNHFQTGSVYWSPATGAHEVRGAVRELWSGLGWENSFLGFPTTNELPTPTKPGAFNHFQGGSIYWSPATGAHEVHGAIRARWAELGWENSALGFPTSDEYGIDGGRRSDFQHGSITWTPAGGAVVQQGG</sequence>
<gene>
    <name evidence="5" type="ORF">RM425_10725</name>
</gene>
<organism evidence="5 6">
    <name type="scientific">Blastococcus goldschmidtiae</name>
    <dbReference type="NCBI Taxonomy" id="3075546"/>
    <lineage>
        <taxon>Bacteria</taxon>
        <taxon>Bacillati</taxon>
        <taxon>Actinomycetota</taxon>
        <taxon>Actinomycetes</taxon>
        <taxon>Geodermatophilales</taxon>
        <taxon>Geodermatophilaceae</taxon>
        <taxon>Blastococcus</taxon>
    </lineage>
</organism>
<comment type="caution">
    <text evidence="5">The sequence shown here is derived from an EMBL/GenBank/DDBJ whole genome shotgun (WGS) entry which is preliminary data.</text>
</comment>
<evidence type="ECO:0000256" key="3">
    <source>
        <dbReference type="SAM" id="SignalP"/>
    </source>
</evidence>
<accession>A0ABU2K854</accession>
<evidence type="ECO:0000256" key="1">
    <source>
        <dbReference type="ARBA" id="ARBA00022723"/>
    </source>
</evidence>